<accession>A0ABN7NFW7</accession>
<reference evidence="1" key="1">
    <citation type="submission" date="2021-03" db="EMBL/GenBank/DDBJ databases">
        <authorList>
            <person name="Tran Van P."/>
        </authorList>
    </citation>
    <scope>NUCLEOTIDE SEQUENCE</scope>
</reference>
<name>A0ABN7NFW7_TIMPD</name>
<comment type="caution">
    <text evidence="1">The sequence shown here is derived from an EMBL/GenBank/DDBJ whole genome shotgun (WGS) entry which is preliminary data.</text>
</comment>
<protein>
    <submittedName>
        <fullName evidence="1">Uncharacterized protein</fullName>
    </submittedName>
</protein>
<proteinExistence type="predicted"/>
<organism evidence="1 2">
    <name type="scientific">Timema podura</name>
    <name type="common">Walking stick</name>
    <dbReference type="NCBI Taxonomy" id="61482"/>
    <lineage>
        <taxon>Eukaryota</taxon>
        <taxon>Metazoa</taxon>
        <taxon>Ecdysozoa</taxon>
        <taxon>Arthropoda</taxon>
        <taxon>Hexapoda</taxon>
        <taxon>Insecta</taxon>
        <taxon>Pterygota</taxon>
        <taxon>Neoptera</taxon>
        <taxon>Polyneoptera</taxon>
        <taxon>Phasmatodea</taxon>
        <taxon>Timematodea</taxon>
        <taxon>Timematoidea</taxon>
        <taxon>Timematidae</taxon>
        <taxon>Timema</taxon>
    </lineage>
</organism>
<dbReference type="EMBL" id="CAJPIN010001049">
    <property type="protein sequence ID" value="CAG2054179.1"/>
    <property type="molecule type" value="Genomic_DNA"/>
</dbReference>
<sequence length="213" mass="24457">MIIGLGLEDVVASPRNQSEKASFARALARLLAQSGRLLKELKPSRSSKISMLRTLGMLKSRFLKRLDTVGATLSQPRAEVEMTDSAETEVSEDLEMLMHMFHSSRMFHEKVVQFHQRFEAENAGGFDQPQQGWQQRQMKELMNLRNSLIVDRLIDSAELFRKLVIINTMKLLPEVQEFVSRLEKLKKEGCSTPDKILADCCDNRSIYKKYFGF</sequence>
<evidence type="ECO:0000313" key="1">
    <source>
        <dbReference type="EMBL" id="CAG2054179.1"/>
    </source>
</evidence>
<keyword evidence="2" id="KW-1185">Reference proteome</keyword>
<evidence type="ECO:0000313" key="2">
    <source>
        <dbReference type="Proteomes" id="UP001153148"/>
    </source>
</evidence>
<gene>
    <name evidence="1" type="ORF">TPAB3V08_LOCUS1212</name>
</gene>
<dbReference type="Proteomes" id="UP001153148">
    <property type="component" value="Unassembled WGS sequence"/>
</dbReference>